<evidence type="ECO:0000256" key="7">
    <source>
        <dbReference type="ARBA" id="ARBA00023136"/>
    </source>
</evidence>
<evidence type="ECO:0000256" key="1">
    <source>
        <dbReference type="ARBA" id="ARBA00004651"/>
    </source>
</evidence>
<keyword evidence="6 8" id="KW-1133">Transmembrane helix</keyword>
<sequence length="657" mass="74198">MTRSDQLNRFDRQLWNRFIAIAQPYWYPTSGRSSATFLILLALLLMFLAAFLFVVIAIVSLSSQSIFPKIFNNIAPGLAQNITKLINSPGILVIVATLLAPSIVFFIYRGNLIPRWRPWALLSILLLLAFSVSGLNVIISYVARFFQTALAQKDQATYWRFLFVYASVFVVGTPIVVYYNYVREKLGVNWRDWLTNRFLDDYFSDRAYYDISNNSKIDNPDQRITEDIRSFTRTSLDFLLIILGSIIDLIAFTGVLWTISLPLVLVLIFYATFGTVGTILIGKRLIGINFTQLRREADFRYGLVHVRDNAESIAFYRGEDQESVAVKQRFIEVLRNFNILIGWQRNLRFFTTSYNYFVVIVPALVVAPKYFTGEIDFGAITQASFAFSQVLSALSLIVTQFESLSAFAAGVNRLGEFEDAMITNAKERPEGATTIDMTIDSHLALEHVTLETPNYQKILVKDLSLDVEPGEGLLIVGRSGAGKSSLLRAIAGLWNSGTGKLVRPKLEEMLFLPQRPYMILGTLRDQLLYPFASREISESKLREVLVKVNLADLPERVGGFDAQLDWSTVLSLGEQQRLAFARLLLTEPNYAILDEATSALDLRNEAELYEQIRTGKTTFVSVGHRTSLLAFHKKVLELDGAEGWRILSAEEYAAQES</sequence>
<feature type="domain" description="ABC transmembrane type-1" evidence="10">
    <location>
        <begin position="121"/>
        <end position="406"/>
    </location>
</feature>
<dbReference type="PROSITE" id="PS00211">
    <property type="entry name" value="ABC_TRANSPORTER_1"/>
    <property type="match status" value="1"/>
</dbReference>
<keyword evidence="12" id="KW-1185">Reference proteome</keyword>
<keyword evidence="5 11" id="KW-0067">ATP-binding</keyword>
<comment type="caution">
    <text evidence="11">The sequence shown here is derived from an EMBL/GenBank/DDBJ whole genome shotgun (WGS) entry which is preliminary data.</text>
</comment>
<evidence type="ECO:0000256" key="8">
    <source>
        <dbReference type="SAM" id="Phobius"/>
    </source>
</evidence>
<evidence type="ECO:0000259" key="10">
    <source>
        <dbReference type="PROSITE" id="PS50929"/>
    </source>
</evidence>
<feature type="transmembrane region" description="Helical" evidence="8">
    <location>
        <begin position="162"/>
        <end position="181"/>
    </location>
</feature>
<organism evidence="11 12">
    <name type="scientific">Floridaenema evergladense BLCC-F167</name>
    <dbReference type="NCBI Taxonomy" id="3153639"/>
    <lineage>
        <taxon>Bacteria</taxon>
        <taxon>Bacillati</taxon>
        <taxon>Cyanobacteriota</taxon>
        <taxon>Cyanophyceae</taxon>
        <taxon>Oscillatoriophycideae</taxon>
        <taxon>Aerosakkonematales</taxon>
        <taxon>Aerosakkonemataceae</taxon>
        <taxon>Floridanema</taxon>
        <taxon>Floridanema evergladense</taxon>
    </lineage>
</organism>
<feature type="transmembrane region" description="Helical" evidence="8">
    <location>
        <begin position="90"/>
        <end position="108"/>
    </location>
</feature>
<dbReference type="InterPro" id="IPR036640">
    <property type="entry name" value="ABC1_TM_sf"/>
</dbReference>
<keyword evidence="3 8" id="KW-0812">Transmembrane</keyword>
<dbReference type="PROSITE" id="PS50929">
    <property type="entry name" value="ABC_TM1F"/>
    <property type="match status" value="1"/>
</dbReference>
<protein>
    <submittedName>
        <fullName evidence="11">ABC transporter ATP-binding protein/permease</fullName>
    </submittedName>
</protein>
<dbReference type="Pfam" id="PF06472">
    <property type="entry name" value="ABC_membrane_2"/>
    <property type="match status" value="1"/>
</dbReference>
<dbReference type="EMBL" id="JBHFNT010000300">
    <property type="protein sequence ID" value="MFB2839191.1"/>
    <property type="molecule type" value="Genomic_DNA"/>
</dbReference>
<keyword evidence="2" id="KW-0813">Transport</keyword>
<dbReference type="RefSeq" id="WP_413281475.1">
    <property type="nucleotide sequence ID" value="NZ_JBHFNT010000300.1"/>
</dbReference>
<dbReference type="SUPFAM" id="SSF52540">
    <property type="entry name" value="P-loop containing nucleoside triphosphate hydrolases"/>
    <property type="match status" value="1"/>
</dbReference>
<dbReference type="SMART" id="SM00382">
    <property type="entry name" value="AAA"/>
    <property type="match status" value="1"/>
</dbReference>
<dbReference type="Pfam" id="PF00005">
    <property type="entry name" value="ABC_tran"/>
    <property type="match status" value="1"/>
</dbReference>
<keyword evidence="7 8" id="KW-0472">Membrane</keyword>
<dbReference type="InterPro" id="IPR003439">
    <property type="entry name" value="ABC_transporter-like_ATP-bd"/>
</dbReference>
<evidence type="ECO:0000259" key="9">
    <source>
        <dbReference type="PROSITE" id="PS50893"/>
    </source>
</evidence>
<dbReference type="PROSITE" id="PS50893">
    <property type="entry name" value="ABC_TRANSPORTER_2"/>
    <property type="match status" value="1"/>
</dbReference>
<dbReference type="InterPro" id="IPR011527">
    <property type="entry name" value="ABC1_TM_dom"/>
</dbReference>
<gene>
    <name evidence="11" type="ORF">ACE1CA_32275</name>
</gene>
<feature type="transmembrane region" description="Helical" evidence="8">
    <location>
        <begin position="354"/>
        <end position="371"/>
    </location>
</feature>
<dbReference type="InterPro" id="IPR050835">
    <property type="entry name" value="ABC_transporter_sub-D"/>
</dbReference>
<comment type="subcellular location">
    <subcellularLocation>
        <location evidence="1">Cell membrane</location>
        <topology evidence="1">Multi-pass membrane protein</topology>
    </subcellularLocation>
</comment>
<evidence type="ECO:0000313" key="11">
    <source>
        <dbReference type="EMBL" id="MFB2839191.1"/>
    </source>
</evidence>
<dbReference type="CDD" id="cd03223">
    <property type="entry name" value="ABCD_peroxisomal_ALDP"/>
    <property type="match status" value="1"/>
</dbReference>
<dbReference type="Proteomes" id="UP001576780">
    <property type="component" value="Unassembled WGS sequence"/>
</dbReference>
<reference evidence="11 12" key="1">
    <citation type="submission" date="2024-09" db="EMBL/GenBank/DDBJ databases">
        <title>Floridaenema gen nov. (Aerosakkonemataceae, Aerosakkonematales ord. nov., Cyanobacteria) from benthic tropical and subtropical fresh waters, with the description of four new species.</title>
        <authorList>
            <person name="Moretto J.A."/>
            <person name="Berthold D.E."/>
            <person name="Lefler F.W."/>
            <person name="Huang I.-S."/>
            <person name="Laughinghouse H. IV."/>
        </authorList>
    </citation>
    <scope>NUCLEOTIDE SEQUENCE [LARGE SCALE GENOMIC DNA]</scope>
    <source>
        <strain evidence="11 12">BLCC-F167</strain>
    </source>
</reference>
<evidence type="ECO:0000256" key="6">
    <source>
        <dbReference type="ARBA" id="ARBA00022989"/>
    </source>
</evidence>
<feature type="transmembrane region" description="Helical" evidence="8">
    <location>
        <begin position="263"/>
        <end position="286"/>
    </location>
</feature>
<feature type="transmembrane region" description="Helical" evidence="8">
    <location>
        <begin position="238"/>
        <end position="257"/>
    </location>
</feature>
<dbReference type="PANTHER" id="PTHR11384:SF59">
    <property type="entry name" value="LYSOSOMAL COBALAMIN TRANSPORTER ABCD4"/>
    <property type="match status" value="1"/>
</dbReference>
<proteinExistence type="predicted"/>
<keyword evidence="4" id="KW-0547">Nucleotide-binding</keyword>
<dbReference type="InterPro" id="IPR017871">
    <property type="entry name" value="ABC_transporter-like_CS"/>
</dbReference>
<accession>A0ABV4WX13</accession>
<feature type="domain" description="ABC transporter" evidence="9">
    <location>
        <begin position="443"/>
        <end position="657"/>
    </location>
</feature>
<evidence type="ECO:0000256" key="3">
    <source>
        <dbReference type="ARBA" id="ARBA00022692"/>
    </source>
</evidence>
<dbReference type="SUPFAM" id="SSF90123">
    <property type="entry name" value="ABC transporter transmembrane region"/>
    <property type="match status" value="1"/>
</dbReference>
<dbReference type="InterPro" id="IPR027417">
    <property type="entry name" value="P-loop_NTPase"/>
</dbReference>
<evidence type="ECO:0000256" key="2">
    <source>
        <dbReference type="ARBA" id="ARBA00022448"/>
    </source>
</evidence>
<name>A0ABV4WX13_9CYAN</name>
<evidence type="ECO:0000313" key="12">
    <source>
        <dbReference type="Proteomes" id="UP001576780"/>
    </source>
</evidence>
<feature type="transmembrane region" description="Helical" evidence="8">
    <location>
        <begin position="120"/>
        <end position="142"/>
    </location>
</feature>
<evidence type="ECO:0000256" key="4">
    <source>
        <dbReference type="ARBA" id="ARBA00022741"/>
    </source>
</evidence>
<feature type="transmembrane region" description="Helical" evidence="8">
    <location>
        <begin position="37"/>
        <end position="59"/>
    </location>
</feature>
<dbReference type="GO" id="GO:0005524">
    <property type="term" value="F:ATP binding"/>
    <property type="evidence" value="ECO:0007669"/>
    <property type="project" value="UniProtKB-KW"/>
</dbReference>
<dbReference type="InterPro" id="IPR003593">
    <property type="entry name" value="AAA+_ATPase"/>
</dbReference>
<dbReference type="Gene3D" id="3.40.50.300">
    <property type="entry name" value="P-loop containing nucleotide triphosphate hydrolases"/>
    <property type="match status" value="1"/>
</dbReference>
<dbReference type="Gene3D" id="1.20.1560.10">
    <property type="entry name" value="ABC transporter type 1, transmembrane domain"/>
    <property type="match status" value="1"/>
</dbReference>
<evidence type="ECO:0000256" key="5">
    <source>
        <dbReference type="ARBA" id="ARBA00022840"/>
    </source>
</evidence>
<dbReference type="PANTHER" id="PTHR11384">
    <property type="entry name" value="ATP-BINDING CASSETTE, SUB-FAMILY D MEMBER"/>
    <property type="match status" value="1"/>
</dbReference>